<dbReference type="PANTHER" id="PTHR14927:SF0">
    <property type="entry name" value="NUCLEOLAR PROTEIN 10"/>
    <property type="match status" value="1"/>
</dbReference>
<feature type="region of interest" description="Disordered" evidence="5">
    <location>
        <begin position="392"/>
        <end position="413"/>
    </location>
</feature>
<dbReference type="Gene3D" id="2.130.10.10">
    <property type="entry name" value="YVTN repeat-like/Quinoprotein amine dehydrogenase"/>
    <property type="match status" value="1"/>
</dbReference>
<dbReference type="Pfam" id="PF08159">
    <property type="entry name" value="NUC153"/>
    <property type="match status" value="1"/>
</dbReference>
<organism evidence="8 9">
    <name type="scientific">Romanomermis culicivorax</name>
    <name type="common">Nematode worm</name>
    <dbReference type="NCBI Taxonomy" id="13658"/>
    <lineage>
        <taxon>Eukaryota</taxon>
        <taxon>Metazoa</taxon>
        <taxon>Ecdysozoa</taxon>
        <taxon>Nematoda</taxon>
        <taxon>Enoplea</taxon>
        <taxon>Dorylaimia</taxon>
        <taxon>Mermithida</taxon>
        <taxon>Mermithoidea</taxon>
        <taxon>Mermithidae</taxon>
        <taxon>Romanomermis</taxon>
    </lineage>
</organism>
<name>A0A915I7K5_ROMCU</name>
<dbReference type="OMA" id="GYFMDVR"/>
<protein>
    <submittedName>
        <fullName evidence="9">NUC153 domain-containing protein</fullName>
    </submittedName>
</protein>
<evidence type="ECO:0000256" key="4">
    <source>
        <dbReference type="SAM" id="Coils"/>
    </source>
</evidence>
<dbReference type="WBParaSite" id="nRc.2.0.1.t09314-RA">
    <property type="protein sequence ID" value="nRc.2.0.1.t09314-RA"/>
    <property type="gene ID" value="nRc.2.0.1.g09314"/>
</dbReference>
<evidence type="ECO:0000256" key="5">
    <source>
        <dbReference type="SAM" id="MobiDB-lite"/>
    </source>
</evidence>
<keyword evidence="4" id="KW-0175">Coiled coil</keyword>
<dbReference type="AlphaFoldDB" id="A0A915I7K5"/>
<dbReference type="InterPro" id="IPR040382">
    <property type="entry name" value="NOL10/Enp2"/>
</dbReference>
<evidence type="ECO:0000256" key="1">
    <source>
        <dbReference type="ARBA" id="ARBA00004604"/>
    </source>
</evidence>
<keyword evidence="3" id="KW-0539">Nucleus</keyword>
<dbReference type="Pfam" id="PF23098">
    <property type="entry name" value="Beta-prop_NOL10_N"/>
    <property type="match status" value="1"/>
</dbReference>
<dbReference type="GO" id="GO:0000462">
    <property type="term" value="P:maturation of SSU-rRNA from tricistronic rRNA transcript (SSU-rRNA, 5.8S rRNA, LSU-rRNA)"/>
    <property type="evidence" value="ECO:0007669"/>
    <property type="project" value="TreeGrafter"/>
</dbReference>
<reference evidence="9" key="1">
    <citation type="submission" date="2022-11" db="UniProtKB">
        <authorList>
            <consortium name="WormBaseParasite"/>
        </authorList>
    </citation>
    <scope>IDENTIFICATION</scope>
</reference>
<evidence type="ECO:0000259" key="6">
    <source>
        <dbReference type="Pfam" id="PF08159"/>
    </source>
</evidence>
<comment type="similarity">
    <text evidence="2">Belongs to the WD repeat NOL10/ENP2 family.</text>
</comment>
<dbReference type="GO" id="GO:0032040">
    <property type="term" value="C:small-subunit processome"/>
    <property type="evidence" value="ECO:0007669"/>
    <property type="project" value="TreeGrafter"/>
</dbReference>
<dbReference type="InterPro" id="IPR056551">
    <property type="entry name" value="Beta-prop_NOL10_N"/>
</dbReference>
<proteinExistence type="inferred from homology"/>
<dbReference type="InterPro" id="IPR036322">
    <property type="entry name" value="WD40_repeat_dom_sf"/>
</dbReference>
<dbReference type="SUPFAM" id="SSF50978">
    <property type="entry name" value="WD40 repeat-like"/>
    <property type="match status" value="1"/>
</dbReference>
<evidence type="ECO:0000256" key="3">
    <source>
        <dbReference type="ARBA" id="ARBA00023242"/>
    </source>
</evidence>
<keyword evidence="8" id="KW-1185">Reference proteome</keyword>
<evidence type="ECO:0000259" key="7">
    <source>
        <dbReference type="Pfam" id="PF23098"/>
    </source>
</evidence>
<dbReference type="GO" id="GO:0030686">
    <property type="term" value="C:90S preribosome"/>
    <property type="evidence" value="ECO:0007669"/>
    <property type="project" value="TreeGrafter"/>
</dbReference>
<feature type="compositionally biased region" description="Acidic residues" evidence="5">
    <location>
        <begin position="466"/>
        <end position="485"/>
    </location>
</feature>
<dbReference type="InterPro" id="IPR015943">
    <property type="entry name" value="WD40/YVTN_repeat-like_dom_sf"/>
</dbReference>
<feature type="region of interest" description="Disordered" evidence="5">
    <location>
        <begin position="452"/>
        <end position="505"/>
    </location>
</feature>
<comment type="subcellular location">
    <subcellularLocation>
        <location evidence="1">Nucleus</location>
        <location evidence="1">Nucleolus</location>
    </subcellularLocation>
</comment>
<feature type="domain" description="Nucleolar protein 10-like N-terminal" evidence="7">
    <location>
        <begin position="7"/>
        <end position="355"/>
    </location>
</feature>
<sequence>MCLDLRRRIELIQDFDMPDCSNCITTSKNRDYVFVCGTYKPRVKCYDVNNLSMKFERCMDAEPLKALSLSDSYEKVSYFIYENTVVHNYREDRIMIFLQEERWVEFHVQYGRYFRFRIPKFGRDLNYNESNCDLYIVGSGNDIYRLNLEQGRFMTPFTSTQAASLTRCDLNNEHQLLMCGTWEGCVEAWDPRAKESVGILDITKALLTENIRFGQPPSISCIKFKDKLKLAVGTSSGQILMYDIRSNKPYLLKDHNCDLAIKCIDFCPNGSEPDLVLSMDRRMVKLWHENQNGKPYTTVEPGVDLNDLCLMKDTGLFFLANENQKVLTYYIPSIGPAPRWCAFLDNITEELEETEQPDVFLCLDIVTTEPNLSVFYKLPQVNRELAARLAQEEAGESKSSSTKKQKRLQKQSAAKTLLSDDRFKQLFENPDFQVDVETDEFRLLNPALARLEKQKSGKKVAKNSDAEEDDNGEEEEHDEEAENGELDGASTSSSEDDEDYKTLVRQTHFEVKERRRLLEEREEKLESLRQLKALKAKENKPVSFEIKAGEEFQSWAKELSKPVKRENKNSWSDAERRKIFGLSLYKTLANQPSQR</sequence>
<feature type="coiled-coil region" evidence="4">
    <location>
        <begin position="511"/>
        <end position="538"/>
    </location>
</feature>
<dbReference type="InterPro" id="IPR012580">
    <property type="entry name" value="NUC153"/>
</dbReference>
<accession>A0A915I7K5</accession>
<evidence type="ECO:0000256" key="2">
    <source>
        <dbReference type="ARBA" id="ARBA00005264"/>
    </source>
</evidence>
<evidence type="ECO:0000313" key="9">
    <source>
        <dbReference type="WBParaSite" id="nRc.2.0.1.t09314-RA"/>
    </source>
</evidence>
<dbReference type="PANTHER" id="PTHR14927">
    <property type="entry name" value="NUCLEOLAR PROTEIN 10"/>
    <property type="match status" value="1"/>
</dbReference>
<dbReference type="Proteomes" id="UP000887565">
    <property type="component" value="Unplaced"/>
</dbReference>
<feature type="domain" description="NUC153" evidence="6">
    <location>
        <begin position="420"/>
        <end position="446"/>
    </location>
</feature>
<evidence type="ECO:0000313" key="8">
    <source>
        <dbReference type="Proteomes" id="UP000887565"/>
    </source>
</evidence>